<sequence>MRRDRAVLGVFSCMHFLVDAACAFAMYGVFKGRDAWYWYILLYNFCAFALQMPLGVVLDGICRGKNTVKKYRCSAVFAVLGVVLTLVGGFTHVIVLGIGNALFHVGGGVGTIWTSDGECSVCARLGIFVAPGALGLFLGNMWSRSADKTWIAFAGTFLLLCFGGMLLWLGRGEGFGSSWGRFGKHKAVPERSMVVICCFLVVVLRSYVGMSAAFPWKNTVLMGAVCAAAVAGGKAAGGLLADRIGIYRAVVGSLVLAALMYGFGRFWGAGVLALLFFNMTMPLTLYLMWNVMREQPGLAFGMLTFALFLGFLPVYFPCMPPMDYRVVGCLGSLISLFLLVVVIRRKRKGFDPGKGAADGTISD</sequence>
<dbReference type="KEGG" id="bpro:PMF13cell1_03430"/>
<evidence type="ECO:0000313" key="3">
    <source>
        <dbReference type="Proteomes" id="UP000289794"/>
    </source>
</evidence>
<name>A0A4P6M3D2_9FIRM</name>
<accession>A0A4P6M3D2</accession>
<evidence type="ECO:0000256" key="1">
    <source>
        <dbReference type="SAM" id="Phobius"/>
    </source>
</evidence>
<dbReference type="EMBL" id="CP035945">
    <property type="protein sequence ID" value="QBE97867.1"/>
    <property type="molecule type" value="Genomic_DNA"/>
</dbReference>
<keyword evidence="1" id="KW-1133">Transmembrane helix</keyword>
<feature type="transmembrane region" description="Helical" evidence="1">
    <location>
        <begin position="125"/>
        <end position="143"/>
    </location>
</feature>
<feature type="transmembrane region" description="Helical" evidence="1">
    <location>
        <begin position="269"/>
        <end position="289"/>
    </location>
</feature>
<dbReference type="RefSeq" id="WP_130181487.1">
    <property type="nucleotide sequence ID" value="NZ_CP035945.1"/>
</dbReference>
<dbReference type="AlphaFoldDB" id="A0A4P6M3D2"/>
<feature type="transmembrane region" description="Helical" evidence="1">
    <location>
        <begin position="322"/>
        <end position="343"/>
    </location>
</feature>
<feature type="transmembrane region" description="Helical" evidence="1">
    <location>
        <begin position="70"/>
        <end position="87"/>
    </location>
</feature>
<keyword evidence="1" id="KW-0472">Membrane</keyword>
<feature type="transmembrane region" description="Helical" evidence="1">
    <location>
        <begin position="36"/>
        <end position="58"/>
    </location>
</feature>
<evidence type="ECO:0008006" key="4">
    <source>
        <dbReference type="Google" id="ProtNLM"/>
    </source>
</evidence>
<keyword evidence="1" id="KW-0812">Transmembrane</keyword>
<feature type="transmembrane region" description="Helical" evidence="1">
    <location>
        <begin position="296"/>
        <end position="316"/>
    </location>
</feature>
<feature type="transmembrane region" description="Helical" evidence="1">
    <location>
        <begin position="149"/>
        <end position="170"/>
    </location>
</feature>
<organism evidence="2 3">
    <name type="scientific">Blautia producta</name>
    <dbReference type="NCBI Taxonomy" id="33035"/>
    <lineage>
        <taxon>Bacteria</taxon>
        <taxon>Bacillati</taxon>
        <taxon>Bacillota</taxon>
        <taxon>Clostridia</taxon>
        <taxon>Lachnospirales</taxon>
        <taxon>Lachnospiraceae</taxon>
        <taxon>Blautia</taxon>
    </lineage>
</organism>
<proteinExistence type="predicted"/>
<evidence type="ECO:0000313" key="2">
    <source>
        <dbReference type="EMBL" id="QBE97867.1"/>
    </source>
</evidence>
<dbReference type="Proteomes" id="UP000289794">
    <property type="component" value="Chromosome"/>
</dbReference>
<protein>
    <recommendedName>
        <fullName evidence="4">MFS transporter</fullName>
    </recommendedName>
</protein>
<feature type="transmembrane region" description="Helical" evidence="1">
    <location>
        <begin position="7"/>
        <end position="30"/>
    </location>
</feature>
<feature type="transmembrane region" description="Helical" evidence="1">
    <location>
        <begin position="245"/>
        <end position="263"/>
    </location>
</feature>
<feature type="transmembrane region" description="Helical" evidence="1">
    <location>
        <begin position="191"/>
        <end position="208"/>
    </location>
</feature>
<gene>
    <name evidence="2" type="ORF">PMF13cell1_03430</name>
</gene>
<reference evidence="2 3" key="1">
    <citation type="submission" date="2019-01" db="EMBL/GenBank/DDBJ databases">
        <title>PMF-metabolizing Aryl O-demethylase.</title>
        <authorList>
            <person name="Kim M."/>
        </authorList>
    </citation>
    <scope>NUCLEOTIDE SEQUENCE [LARGE SCALE GENOMIC DNA]</scope>
    <source>
        <strain evidence="2 3">PMF1</strain>
    </source>
</reference>